<sequence>MHKFLTLSWLVTRVFFTIVPPAVKQSRFNIMLLIYEKLGETPKSVGEFFRGLINNRGGPLRLRSLNPQQFTPQALQWQRITLAALCSWLTQKSDETELHISTIQEQKQPITSSYFKDEATKQFARQFIQITTFPGHYWIALRARLAPGQSLEPRDFFPPTLVVGSHTLEVKQTSKSQEFQLYKEALNIWAKDFN</sequence>
<evidence type="ECO:0000256" key="1">
    <source>
        <dbReference type="SAM" id="SignalP"/>
    </source>
</evidence>
<name>A0A9P4U6Q6_9PLEO</name>
<dbReference type="AlphaFoldDB" id="A0A9P4U6Q6"/>
<evidence type="ECO:0000313" key="3">
    <source>
        <dbReference type="Proteomes" id="UP000799764"/>
    </source>
</evidence>
<keyword evidence="1" id="KW-0732">Signal</keyword>
<reference evidence="2" key="1">
    <citation type="journal article" date="2020" name="Stud. Mycol.">
        <title>101 Dothideomycetes genomes: a test case for predicting lifestyles and emergence of pathogens.</title>
        <authorList>
            <person name="Haridas S."/>
            <person name="Albert R."/>
            <person name="Binder M."/>
            <person name="Bloem J."/>
            <person name="Labutti K."/>
            <person name="Salamov A."/>
            <person name="Andreopoulos B."/>
            <person name="Baker S."/>
            <person name="Barry K."/>
            <person name="Bills G."/>
            <person name="Bluhm B."/>
            <person name="Cannon C."/>
            <person name="Castanera R."/>
            <person name="Culley D."/>
            <person name="Daum C."/>
            <person name="Ezra D."/>
            <person name="Gonzalez J."/>
            <person name="Henrissat B."/>
            <person name="Kuo A."/>
            <person name="Liang C."/>
            <person name="Lipzen A."/>
            <person name="Lutzoni F."/>
            <person name="Magnuson J."/>
            <person name="Mondo S."/>
            <person name="Nolan M."/>
            <person name="Ohm R."/>
            <person name="Pangilinan J."/>
            <person name="Park H.-J."/>
            <person name="Ramirez L."/>
            <person name="Alfaro M."/>
            <person name="Sun H."/>
            <person name="Tritt A."/>
            <person name="Yoshinaga Y."/>
            <person name="Zwiers L.-H."/>
            <person name="Turgeon B."/>
            <person name="Goodwin S."/>
            <person name="Spatafora J."/>
            <person name="Crous P."/>
            <person name="Grigoriev I."/>
        </authorList>
    </citation>
    <scope>NUCLEOTIDE SEQUENCE</scope>
    <source>
        <strain evidence="2">CBS 690.94</strain>
    </source>
</reference>
<dbReference type="EMBL" id="MU001513">
    <property type="protein sequence ID" value="KAF2438262.1"/>
    <property type="molecule type" value="Genomic_DNA"/>
</dbReference>
<organism evidence="2 3">
    <name type="scientific">Karstenula rhodostoma CBS 690.94</name>
    <dbReference type="NCBI Taxonomy" id="1392251"/>
    <lineage>
        <taxon>Eukaryota</taxon>
        <taxon>Fungi</taxon>
        <taxon>Dikarya</taxon>
        <taxon>Ascomycota</taxon>
        <taxon>Pezizomycotina</taxon>
        <taxon>Dothideomycetes</taxon>
        <taxon>Pleosporomycetidae</taxon>
        <taxon>Pleosporales</taxon>
        <taxon>Massarineae</taxon>
        <taxon>Didymosphaeriaceae</taxon>
        <taxon>Karstenula</taxon>
    </lineage>
</organism>
<feature type="signal peptide" evidence="1">
    <location>
        <begin position="1"/>
        <end position="16"/>
    </location>
</feature>
<protein>
    <submittedName>
        <fullName evidence="2">Uncharacterized protein</fullName>
    </submittedName>
</protein>
<dbReference type="Proteomes" id="UP000799764">
    <property type="component" value="Unassembled WGS sequence"/>
</dbReference>
<gene>
    <name evidence="2" type="ORF">P171DRAFT_449457</name>
</gene>
<accession>A0A9P4U6Q6</accession>
<proteinExistence type="predicted"/>
<keyword evidence="3" id="KW-1185">Reference proteome</keyword>
<comment type="caution">
    <text evidence="2">The sequence shown here is derived from an EMBL/GenBank/DDBJ whole genome shotgun (WGS) entry which is preliminary data.</text>
</comment>
<feature type="chain" id="PRO_5040442026" evidence="1">
    <location>
        <begin position="17"/>
        <end position="194"/>
    </location>
</feature>
<evidence type="ECO:0000313" key="2">
    <source>
        <dbReference type="EMBL" id="KAF2438262.1"/>
    </source>
</evidence>